<comment type="miscellaneous">
    <text evidence="9">During catalysis, the active site Cys acts as a nucleophile attacking the alpha-carbonyl group of tRNA-bound glutamate with the formation of a thioester intermediate between enzyme and glutamate, and the concomitant release of tRNA(Glu). The thioester intermediate is finally reduced by direct hydride transfer from NADPH, to form the product GSA.</text>
</comment>
<dbReference type="GO" id="GO:0008883">
    <property type="term" value="F:glutamyl-tRNA reductase activity"/>
    <property type="evidence" value="ECO:0007669"/>
    <property type="project" value="UniProtKB-UniRule"/>
</dbReference>
<accession>A0A285GST9</accession>
<dbReference type="Gene3D" id="3.40.50.720">
    <property type="entry name" value="NAD(P)-binding Rossmann-like Domain"/>
    <property type="match status" value="1"/>
</dbReference>
<dbReference type="InterPro" id="IPR006151">
    <property type="entry name" value="Shikm_DH/Glu-tRNA_Rdtase"/>
</dbReference>
<dbReference type="Gene3D" id="3.30.460.30">
    <property type="entry name" value="Glutamyl-tRNA reductase, N-terminal domain"/>
    <property type="match status" value="1"/>
</dbReference>
<evidence type="ECO:0000259" key="15">
    <source>
        <dbReference type="Pfam" id="PF00745"/>
    </source>
</evidence>
<proteinExistence type="inferred from homology"/>
<feature type="binding site" evidence="9 11">
    <location>
        <position position="110"/>
    </location>
    <ligand>
        <name>substrate</name>
    </ligand>
</feature>
<evidence type="ECO:0000256" key="3">
    <source>
        <dbReference type="ARBA" id="ARBA00012970"/>
    </source>
</evidence>
<evidence type="ECO:0000259" key="17">
    <source>
        <dbReference type="Pfam" id="PF05201"/>
    </source>
</evidence>
<dbReference type="AlphaFoldDB" id="A0A285GST9"/>
<keyword evidence="5 9" id="KW-0560">Oxidoreductase</keyword>
<evidence type="ECO:0000256" key="7">
    <source>
        <dbReference type="ARBA" id="ARBA00047464"/>
    </source>
</evidence>
<reference evidence="19" key="1">
    <citation type="submission" date="2017-09" db="EMBL/GenBank/DDBJ databases">
        <authorList>
            <person name="Varghese N."/>
            <person name="Submissions S."/>
        </authorList>
    </citation>
    <scope>NUCLEOTIDE SEQUENCE [LARGE SCALE GENOMIC DNA]</scope>
    <source>
        <strain evidence="19">MSL47</strain>
    </source>
</reference>
<feature type="active site" description="Nucleophile" evidence="9 10">
    <location>
        <position position="50"/>
    </location>
</feature>
<evidence type="ECO:0000256" key="9">
    <source>
        <dbReference type="HAMAP-Rule" id="MF_00087"/>
    </source>
</evidence>
<dbReference type="FunFam" id="3.40.50.720:FF:000031">
    <property type="entry name" value="Glutamyl-tRNA reductase"/>
    <property type="match status" value="1"/>
</dbReference>
<evidence type="ECO:0000256" key="10">
    <source>
        <dbReference type="PIRSR" id="PIRSR000445-1"/>
    </source>
</evidence>
<dbReference type="Pfam" id="PF00745">
    <property type="entry name" value="GlutR_dimer"/>
    <property type="match status" value="1"/>
</dbReference>
<dbReference type="Pfam" id="PF05201">
    <property type="entry name" value="GlutR_N"/>
    <property type="match status" value="1"/>
</dbReference>
<comment type="similarity">
    <text evidence="2 9 14">Belongs to the glutamyl-tRNA reductase family.</text>
</comment>
<dbReference type="EMBL" id="OBDZ01000009">
    <property type="protein sequence ID" value="SNY25391.1"/>
    <property type="molecule type" value="Genomic_DNA"/>
</dbReference>
<dbReference type="InterPro" id="IPR015895">
    <property type="entry name" value="4pyrrol_synth_GluRdtase_N"/>
</dbReference>
<dbReference type="Proteomes" id="UP000219573">
    <property type="component" value="Unassembled WGS sequence"/>
</dbReference>
<protein>
    <recommendedName>
        <fullName evidence="8 9">Glutamyl-tRNA reductase</fullName>
        <shortName evidence="9">GluTR</shortName>
        <ecNumber evidence="3 9">1.2.1.70</ecNumber>
    </recommendedName>
</protein>
<dbReference type="GO" id="GO:0019353">
    <property type="term" value="P:protoporphyrinogen IX biosynthetic process from glutamate"/>
    <property type="evidence" value="ECO:0007669"/>
    <property type="project" value="TreeGrafter"/>
</dbReference>
<feature type="domain" description="Tetrapyrrole biosynthesis glutamyl-tRNA reductase dimerisation" evidence="15">
    <location>
        <begin position="320"/>
        <end position="415"/>
    </location>
</feature>
<comment type="catalytic activity">
    <reaction evidence="7 9 14">
        <text>(S)-4-amino-5-oxopentanoate + tRNA(Glu) + NADP(+) = L-glutamyl-tRNA(Glu) + NADPH + H(+)</text>
        <dbReference type="Rhea" id="RHEA:12344"/>
        <dbReference type="Rhea" id="RHEA-COMP:9663"/>
        <dbReference type="Rhea" id="RHEA-COMP:9680"/>
        <dbReference type="ChEBI" id="CHEBI:15378"/>
        <dbReference type="ChEBI" id="CHEBI:57501"/>
        <dbReference type="ChEBI" id="CHEBI:57783"/>
        <dbReference type="ChEBI" id="CHEBI:58349"/>
        <dbReference type="ChEBI" id="CHEBI:78442"/>
        <dbReference type="ChEBI" id="CHEBI:78520"/>
        <dbReference type="EC" id="1.2.1.70"/>
    </reaction>
</comment>
<dbReference type="PIRSF" id="PIRSF000445">
    <property type="entry name" value="4pyrrol_synth_GluRdtase"/>
    <property type="match status" value="1"/>
</dbReference>
<dbReference type="InterPro" id="IPR036453">
    <property type="entry name" value="GluRdtase_dimer_dom_sf"/>
</dbReference>
<feature type="domain" description="Glutamyl-tRNA reductase N-terminal" evidence="17">
    <location>
        <begin position="6"/>
        <end position="157"/>
    </location>
</feature>
<evidence type="ECO:0000256" key="11">
    <source>
        <dbReference type="PIRSR" id="PIRSR000445-2"/>
    </source>
</evidence>
<dbReference type="STRING" id="1413210.U472_09025"/>
<dbReference type="FunFam" id="3.30.460.30:FF:000001">
    <property type="entry name" value="Glutamyl-tRNA reductase"/>
    <property type="match status" value="1"/>
</dbReference>
<feature type="binding site" evidence="9 11">
    <location>
        <begin position="49"/>
        <end position="52"/>
    </location>
    <ligand>
        <name>substrate</name>
    </ligand>
</feature>
<feature type="site" description="Important for activity" evidence="9 13">
    <location>
        <position position="100"/>
    </location>
</feature>
<dbReference type="PANTHER" id="PTHR43013:SF1">
    <property type="entry name" value="GLUTAMYL-TRNA REDUCTASE"/>
    <property type="match status" value="1"/>
</dbReference>
<feature type="binding site" evidence="9 11">
    <location>
        <begin position="115"/>
        <end position="117"/>
    </location>
    <ligand>
        <name>substrate</name>
    </ligand>
</feature>
<dbReference type="InterPro" id="IPR036343">
    <property type="entry name" value="GluRdtase_N_sf"/>
</dbReference>
<name>A0A285GST9_9FIRM</name>
<dbReference type="Pfam" id="PF01488">
    <property type="entry name" value="Shikimate_DH"/>
    <property type="match status" value="1"/>
</dbReference>
<dbReference type="UniPathway" id="UPA00251">
    <property type="reaction ID" value="UER00316"/>
</dbReference>
<dbReference type="GO" id="GO:0050661">
    <property type="term" value="F:NADP binding"/>
    <property type="evidence" value="ECO:0007669"/>
    <property type="project" value="InterPro"/>
</dbReference>
<feature type="binding site" evidence="9 11">
    <location>
        <position position="121"/>
    </location>
    <ligand>
        <name>substrate</name>
    </ligand>
</feature>
<dbReference type="PANTHER" id="PTHR43013">
    <property type="entry name" value="GLUTAMYL-TRNA REDUCTASE"/>
    <property type="match status" value="1"/>
</dbReference>
<feature type="binding site" evidence="9 12">
    <location>
        <begin position="190"/>
        <end position="195"/>
    </location>
    <ligand>
        <name>NADP(+)</name>
        <dbReference type="ChEBI" id="CHEBI:58349"/>
    </ligand>
</feature>
<evidence type="ECO:0000256" key="12">
    <source>
        <dbReference type="PIRSR" id="PIRSR000445-3"/>
    </source>
</evidence>
<dbReference type="PROSITE" id="PS00747">
    <property type="entry name" value="GLUTR"/>
    <property type="match status" value="1"/>
</dbReference>
<dbReference type="CDD" id="cd05213">
    <property type="entry name" value="NAD_bind_Glutamyl_tRNA_reduct"/>
    <property type="match status" value="1"/>
</dbReference>
<dbReference type="OrthoDB" id="110209at2"/>
<keyword evidence="4 9" id="KW-0521">NADP</keyword>
<evidence type="ECO:0000313" key="18">
    <source>
        <dbReference type="EMBL" id="SNY25391.1"/>
    </source>
</evidence>
<dbReference type="NCBIfam" id="TIGR01035">
    <property type="entry name" value="hemA"/>
    <property type="match status" value="1"/>
</dbReference>
<evidence type="ECO:0000256" key="2">
    <source>
        <dbReference type="ARBA" id="ARBA00005916"/>
    </source>
</evidence>
<dbReference type="SUPFAM" id="SSF51735">
    <property type="entry name" value="NAD(P)-binding Rossmann-fold domains"/>
    <property type="match status" value="1"/>
</dbReference>
<dbReference type="HAMAP" id="MF_00087">
    <property type="entry name" value="Glu_tRNA_reductase"/>
    <property type="match status" value="1"/>
</dbReference>
<dbReference type="SUPFAM" id="SSF69742">
    <property type="entry name" value="Glutamyl tRNA-reductase catalytic, N-terminal domain"/>
    <property type="match status" value="1"/>
</dbReference>
<evidence type="ECO:0000256" key="8">
    <source>
        <dbReference type="ARBA" id="ARBA00068659"/>
    </source>
</evidence>
<evidence type="ECO:0000259" key="16">
    <source>
        <dbReference type="Pfam" id="PF01488"/>
    </source>
</evidence>
<evidence type="ECO:0000256" key="14">
    <source>
        <dbReference type="RuleBase" id="RU000584"/>
    </source>
</evidence>
<dbReference type="InterPro" id="IPR036291">
    <property type="entry name" value="NAD(P)-bd_dom_sf"/>
</dbReference>
<comment type="subunit">
    <text evidence="9">Homodimer.</text>
</comment>
<dbReference type="InterPro" id="IPR000343">
    <property type="entry name" value="4pyrrol_synth_GluRdtase"/>
</dbReference>
<dbReference type="SUPFAM" id="SSF69075">
    <property type="entry name" value="Glutamyl tRNA-reductase dimerization domain"/>
    <property type="match status" value="1"/>
</dbReference>
<keyword evidence="19" id="KW-1185">Reference proteome</keyword>
<evidence type="ECO:0000256" key="4">
    <source>
        <dbReference type="ARBA" id="ARBA00022857"/>
    </source>
</evidence>
<organism evidence="18 19">
    <name type="scientific">Orenia metallireducens</name>
    <dbReference type="NCBI Taxonomy" id="1413210"/>
    <lineage>
        <taxon>Bacteria</taxon>
        <taxon>Bacillati</taxon>
        <taxon>Bacillota</taxon>
        <taxon>Clostridia</taxon>
        <taxon>Halanaerobiales</taxon>
        <taxon>Halobacteroidaceae</taxon>
        <taxon>Orenia</taxon>
    </lineage>
</organism>
<dbReference type="InterPro" id="IPR018214">
    <property type="entry name" value="GluRdtase_CS"/>
</dbReference>
<sequence length="418" mass="47219">MDLVVIGLNYKTTPLELREKFSLTRKRHREILKEVGPKSAVAGVVILATCNRTEFYLAVENLDIEVDELANYLFNLISDFDPISLDRYLYSYQGMEMIEHLYQVVSGIDSLVIGEAQILGQVKNSFEISQELGLVDKYLYYTFTESFRVAKRVRTETGIGIGATSVSYAAVKLAKKIFGSLEGETVLILGAGKMSELALKSLVDNGVKGVMVANRTYSRAQKLAQKFSGEVIRWKQLADWINKVDIIIGSTAAPHYVLHYDLVKKAMEERRGPLFLIDIALPRDIDPKVIDIPGVHLYDIDDLEGVIEYSLGKRKEELAKVESIITEEKANIREWLKQREIIPLIKTIRAEANAIKKRELARAVKKLSKENNEAVLKDLAHRLTNKLLHQPTVKIKELGSDDISKEQLSLIKKIFMGQ</sequence>
<dbReference type="InterPro" id="IPR015896">
    <property type="entry name" value="4pyrrol_synth_GluRdtase_dimer"/>
</dbReference>
<evidence type="ECO:0000313" key="19">
    <source>
        <dbReference type="Proteomes" id="UP000219573"/>
    </source>
</evidence>
<evidence type="ECO:0000256" key="13">
    <source>
        <dbReference type="PIRSR" id="PIRSR000445-4"/>
    </source>
</evidence>
<gene>
    <name evidence="9" type="primary">hemA</name>
    <name evidence="18" type="ORF">SAMN06265827_10979</name>
</gene>
<feature type="domain" description="Quinate/shikimate 5-dehydrogenase/glutamyl-tRNA reductase" evidence="16">
    <location>
        <begin position="172"/>
        <end position="306"/>
    </location>
</feature>
<comment type="pathway">
    <text evidence="1 9 14">Porphyrin-containing compound metabolism; protoporphyrin-IX biosynthesis; 5-aminolevulinate from L-glutamyl-tRNA(Glu): step 1/2.</text>
</comment>
<comment type="function">
    <text evidence="9">Catalyzes the NADPH-dependent reduction of glutamyl-tRNA(Glu) to glutamate 1-semialdehyde (GSA).</text>
</comment>
<evidence type="ECO:0000256" key="5">
    <source>
        <dbReference type="ARBA" id="ARBA00023002"/>
    </source>
</evidence>
<comment type="domain">
    <text evidence="9">Possesses an unusual extended V-shaped dimeric structure with each monomer consisting of three distinct domains arranged along a curved 'spinal' alpha-helix. The N-terminal catalytic domain specifically recognizes the glutamate moiety of the substrate. The second domain is the NADPH-binding domain, and the third C-terminal domain is responsible for dimerization.</text>
</comment>
<evidence type="ECO:0000256" key="1">
    <source>
        <dbReference type="ARBA" id="ARBA00005059"/>
    </source>
</evidence>
<dbReference type="EC" id="1.2.1.70" evidence="3 9"/>
<keyword evidence="6 9" id="KW-0627">Porphyrin biosynthesis</keyword>
<evidence type="ECO:0000256" key="6">
    <source>
        <dbReference type="ARBA" id="ARBA00023244"/>
    </source>
</evidence>